<dbReference type="InterPro" id="IPR012094">
    <property type="entry name" value="tRNA_Ile_lys_synt"/>
</dbReference>
<evidence type="ECO:0000256" key="3">
    <source>
        <dbReference type="ARBA" id="ARBA00022741"/>
    </source>
</evidence>
<name>A0ABX0KC45_9PROT</name>
<keyword evidence="1 6" id="KW-0436">Ligase</keyword>
<feature type="binding site" evidence="6">
    <location>
        <begin position="44"/>
        <end position="49"/>
    </location>
    <ligand>
        <name>ATP</name>
        <dbReference type="ChEBI" id="CHEBI:30616"/>
    </ligand>
</feature>
<gene>
    <name evidence="6 8" type="primary">tilS</name>
    <name evidence="8" type="ORF">GOB84_14410</name>
</gene>
<evidence type="ECO:0000259" key="7">
    <source>
        <dbReference type="Pfam" id="PF01171"/>
    </source>
</evidence>
<comment type="similarity">
    <text evidence="6">Belongs to the tRNA(Ile)-lysidine synthase family.</text>
</comment>
<comment type="subcellular location">
    <subcellularLocation>
        <location evidence="6">Cytoplasm</location>
    </subcellularLocation>
</comment>
<dbReference type="EMBL" id="WOSW01000036">
    <property type="protein sequence ID" value="NHO33721.1"/>
    <property type="molecule type" value="Genomic_DNA"/>
</dbReference>
<organism evidence="8 9">
    <name type="scientific">Acetobacter fallax</name>
    <dbReference type="NCBI Taxonomy" id="1737473"/>
    <lineage>
        <taxon>Bacteria</taxon>
        <taxon>Pseudomonadati</taxon>
        <taxon>Pseudomonadota</taxon>
        <taxon>Alphaproteobacteria</taxon>
        <taxon>Acetobacterales</taxon>
        <taxon>Acetobacteraceae</taxon>
        <taxon>Acetobacter</taxon>
    </lineage>
</organism>
<proteinExistence type="inferred from homology"/>
<dbReference type="SUPFAM" id="SSF52402">
    <property type="entry name" value="Adenine nucleotide alpha hydrolases-like"/>
    <property type="match status" value="1"/>
</dbReference>
<dbReference type="CDD" id="cd01992">
    <property type="entry name" value="TilS_N"/>
    <property type="match status" value="1"/>
</dbReference>
<dbReference type="HAMAP" id="MF_01161">
    <property type="entry name" value="tRNA_Ile_lys_synt"/>
    <property type="match status" value="1"/>
</dbReference>
<dbReference type="EC" id="6.3.4.19" evidence="6"/>
<accession>A0ABX0KC45</accession>
<evidence type="ECO:0000256" key="2">
    <source>
        <dbReference type="ARBA" id="ARBA00022694"/>
    </source>
</evidence>
<keyword evidence="2 6" id="KW-0819">tRNA processing</keyword>
<comment type="caution">
    <text evidence="8">The sequence shown here is derived from an EMBL/GenBank/DDBJ whole genome shotgun (WGS) entry which is preliminary data.</text>
</comment>
<reference evidence="8 9" key="1">
    <citation type="journal article" date="2020" name="Int. J. Syst. Evol. Microbiol.">
        <title>Novel acetic acid bacteria from cider fermentations: Acetobacter conturbans sp. nov. and Acetobacter fallax sp. nov.</title>
        <authorList>
            <person name="Sombolestani A.S."/>
            <person name="Cleenwerck I."/>
            <person name="Cnockaert M."/>
            <person name="Borremans W."/>
            <person name="Wieme A.D."/>
            <person name="De Vuyst L."/>
            <person name="Vandamme P."/>
        </authorList>
    </citation>
    <scope>NUCLEOTIDE SEQUENCE [LARGE SCALE GENOMIC DNA]</scope>
    <source>
        <strain evidence="8 9">LMG 1637</strain>
    </source>
</reference>
<dbReference type="Pfam" id="PF01171">
    <property type="entry name" value="ATP_bind_3"/>
    <property type="match status" value="1"/>
</dbReference>
<evidence type="ECO:0000256" key="5">
    <source>
        <dbReference type="ARBA" id="ARBA00048539"/>
    </source>
</evidence>
<evidence type="ECO:0000256" key="1">
    <source>
        <dbReference type="ARBA" id="ARBA00022598"/>
    </source>
</evidence>
<dbReference type="InterPro" id="IPR011063">
    <property type="entry name" value="TilS/TtcA_N"/>
</dbReference>
<evidence type="ECO:0000256" key="4">
    <source>
        <dbReference type="ARBA" id="ARBA00022840"/>
    </source>
</evidence>
<comment type="function">
    <text evidence="6">Ligates lysine onto the cytidine present at position 34 of the AUA codon-specific tRNA(Ile) that contains the anticodon CAU, in an ATP-dependent manner. Cytidine is converted to lysidine, thus changing the amino acid specificity of the tRNA from methionine to isoleucine.</text>
</comment>
<dbReference type="PANTHER" id="PTHR43033">
    <property type="entry name" value="TRNA(ILE)-LYSIDINE SYNTHASE-RELATED"/>
    <property type="match status" value="1"/>
</dbReference>
<keyword evidence="4 6" id="KW-0067">ATP-binding</keyword>
<dbReference type="InterPro" id="IPR012795">
    <property type="entry name" value="tRNA_Ile_lys_synt_N"/>
</dbReference>
<keyword evidence="9" id="KW-1185">Reference proteome</keyword>
<dbReference type="InterPro" id="IPR014729">
    <property type="entry name" value="Rossmann-like_a/b/a_fold"/>
</dbReference>
<comment type="catalytic activity">
    <reaction evidence="5 6">
        <text>cytidine(34) in tRNA(Ile2) + L-lysine + ATP = lysidine(34) in tRNA(Ile2) + AMP + diphosphate + H(+)</text>
        <dbReference type="Rhea" id="RHEA:43744"/>
        <dbReference type="Rhea" id="RHEA-COMP:10625"/>
        <dbReference type="Rhea" id="RHEA-COMP:10670"/>
        <dbReference type="ChEBI" id="CHEBI:15378"/>
        <dbReference type="ChEBI" id="CHEBI:30616"/>
        <dbReference type="ChEBI" id="CHEBI:32551"/>
        <dbReference type="ChEBI" id="CHEBI:33019"/>
        <dbReference type="ChEBI" id="CHEBI:82748"/>
        <dbReference type="ChEBI" id="CHEBI:83665"/>
        <dbReference type="ChEBI" id="CHEBI:456215"/>
        <dbReference type="EC" id="6.3.4.19"/>
    </reaction>
</comment>
<evidence type="ECO:0000256" key="6">
    <source>
        <dbReference type="HAMAP-Rule" id="MF_01161"/>
    </source>
</evidence>
<dbReference type="Proteomes" id="UP000615326">
    <property type="component" value="Unassembled WGS sequence"/>
</dbReference>
<feature type="domain" description="tRNA(Ile)-lysidine/2-thiocytidine synthase N-terminal" evidence="7">
    <location>
        <begin position="38"/>
        <end position="212"/>
    </location>
</feature>
<sequence length="427" mass="45981">MMADPFGPGGDEAVSSTHFNRIMTRLGPWSPDTPVSGQVALAVSGGGDSLALAWLARQWRRNLVAFVVDHGLRPESAAEAAATLRTLEKMGIAARLLTLTSLQPGPGIAERARKARYAALTKACRQAGSLSLLLGHQADDQAETIAMRRARGDGAGLAGMAWITEQADIRLVRPLLGASRLSLRNTLRQAGISWCDDPSNENEKAERVRVRKRLTRQECSDLILMAVQAGERRQKSEARIVAELVHAGISFSSMGWVALGNRLPSSETLAALIRCVGGSSYPPSLRAVAVLVDRNRAGTLAGTRLLRARLTPGQAEEWILTREPAAMEGAVPARSGAVWDHRFALQYDGDLTEFTIGAAGNGLKRERRAGLSATLCATLPALWRGEQRVCIPHLGFCDELALQEASFRFTPPVAVTTHALWSPLPLV</sequence>
<dbReference type="NCBIfam" id="TIGR02432">
    <property type="entry name" value="lysidine_TilS_N"/>
    <property type="match status" value="1"/>
</dbReference>
<dbReference type="PANTHER" id="PTHR43033:SF5">
    <property type="entry name" value="TRNA(ILE)-LYSIDINE SYNTHETASE"/>
    <property type="match status" value="1"/>
</dbReference>
<keyword evidence="3 6" id="KW-0547">Nucleotide-binding</keyword>
<dbReference type="RefSeq" id="WP_173578209.1">
    <property type="nucleotide sequence ID" value="NZ_WOSW01000036.1"/>
</dbReference>
<dbReference type="GO" id="GO:0032267">
    <property type="term" value="F:tRNA(Ile)-lysidine synthase activity"/>
    <property type="evidence" value="ECO:0007669"/>
    <property type="project" value="UniProtKB-EC"/>
</dbReference>
<protein>
    <recommendedName>
        <fullName evidence="6">tRNA(Ile)-lysidine synthase</fullName>
        <ecNumber evidence="6">6.3.4.19</ecNumber>
    </recommendedName>
    <alternativeName>
        <fullName evidence="6">tRNA(Ile)-2-lysyl-cytidine synthase</fullName>
    </alternativeName>
    <alternativeName>
        <fullName evidence="6">tRNA(Ile)-lysidine synthetase</fullName>
    </alternativeName>
</protein>
<evidence type="ECO:0000313" key="9">
    <source>
        <dbReference type="Proteomes" id="UP000615326"/>
    </source>
</evidence>
<comment type="domain">
    <text evidence="6">The N-terminal region contains the highly conserved SGGXDS motif, predicted to be a P-loop motif involved in ATP binding.</text>
</comment>
<keyword evidence="6" id="KW-0963">Cytoplasm</keyword>
<evidence type="ECO:0000313" key="8">
    <source>
        <dbReference type="EMBL" id="NHO33721.1"/>
    </source>
</evidence>
<dbReference type="Gene3D" id="3.40.50.620">
    <property type="entry name" value="HUPs"/>
    <property type="match status" value="1"/>
</dbReference>